<keyword evidence="2" id="KW-1185">Reference proteome</keyword>
<accession>A0AAE3A3Z2</accession>
<dbReference type="Proteomes" id="UP001198220">
    <property type="component" value="Unassembled WGS sequence"/>
</dbReference>
<comment type="caution">
    <text evidence="1">The sequence shown here is derived from an EMBL/GenBank/DDBJ whole genome shotgun (WGS) entry which is preliminary data.</text>
</comment>
<name>A0AAE3A3Z2_9FIRM</name>
<evidence type="ECO:0000313" key="2">
    <source>
        <dbReference type="Proteomes" id="UP001198220"/>
    </source>
</evidence>
<reference evidence="1 2" key="1">
    <citation type="submission" date="2021-10" db="EMBL/GenBank/DDBJ databases">
        <title>Anaerobic single-cell dispensing facilitates the cultivation of human gut bacteria.</title>
        <authorList>
            <person name="Afrizal A."/>
        </authorList>
    </citation>
    <scope>NUCLEOTIDE SEQUENCE [LARGE SCALE GENOMIC DNA]</scope>
    <source>
        <strain evidence="1 2">CLA-AA-H276</strain>
    </source>
</reference>
<proteinExistence type="predicted"/>
<dbReference type="EMBL" id="JAJEPS010000001">
    <property type="protein sequence ID" value="MCC2124989.1"/>
    <property type="molecule type" value="Genomic_DNA"/>
</dbReference>
<evidence type="ECO:0000313" key="1">
    <source>
        <dbReference type="EMBL" id="MCC2124989.1"/>
    </source>
</evidence>
<sequence>MGKITATVLGIDEGFQKFEQVDMIRIKSEKYTLLIMDDYMPVIGRIDGMVEIVSGEDTRSFQPIHGFYTHRKNTFELLIKEDADVR</sequence>
<gene>
    <name evidence="1" type="ORF">LKD36_02215</name>
</gene>
<protein>
    <submittedName>
        <fullName evidence="1">Uncharacterized protein</fullName>
    </submittedName>
</protein>
<dbReference type="RefSeq" id="WP_118770566.1">
    <property type="nucleotide sequence ID" value="NZ_JAJEPS010000001.1"/>
</dbReference>
<dbReference type="AlphaFoldDB" id="A0AAE3A3Z2"/>
<organism evidence="1 2">
    <name type="scientific">Hominiventricola filiformis</name>
    <dbReference type="NCBI Taxonomy" id="2885352"/>
    <lineage>
        <taxon>Bacteria</taxon>
        <taxon>Bacillati</taxon>
        <taxon>Bacillota</taxon>
        <taxon>Clostridia</taxon>
        <taxon>Lachnospirales</taxon>
        <taxon>Lachnospiraceae</taxon>
        <taxon>Hominiventricola</taxon>
    </lineage>
</organism>